<feature type="domain" description="Glycosyl hydrolase family 13 catalytic" evidence="1">
    <location>
        <begin position="299"/>
        <end position="704"/>
    </location>
</feature>
<dbReference type="OrthoDB" id="9808590at2"/>
<accession>A0A4Y6PTE8</accession>
<reference evidence="2 3" key="1">
    <citation type="submission" date="2019-06" db="EMBL/GenBank/DDBJ databases">
        <title>Persicimonas caeni gen. nov., sp. nov., a predatory bacterium isolated from solar saltern.</title>
        <authorList>
            <person name="Wang S."/>
        </authorList>
    </citation>
    <scope>NUCLEOTIDE SEQUENCE [LARGE SCALE GENOMIC DNA]</scope>
    <source>
        <strain evidence="2 3">YN101</strain>
    </source>
</reference>
<dbReference type="RefSeq" id="WP_141197542.1">
    <property type="nucleotide sequence ID" value="NZ_CP041186.1"/>
</dbReference>
<proteinExistence type="predicted"/>
<dbReference type="Gene3D" id="3.20.20.80">
    <property type="entry name" value="Glycosidases"/>
    <property type="match status" value="1"/>
</dbReference>
<sequence>MPTNTPQGLLLSGDARNRYDAGDMVDPRGRAKLESFYEIRKLANTLNKSPEVQQAPELAVQPGHLGAVARLDEVSRFLITRYCSEKNPAALEEAEDELRETLGDEGFLTSLTNFFEVFPPEPVRQNEQTVTEYVESRETDGELTTELLAIWLLNENPAVGRVVDLFDAGPLYDDSYDKVIATLQEYFDDAPGFGPEGESLIALLRAHIDRGGDTLDSQLQFLRQFLGHLLPPELLRGLLTTLDVLSEEHKAFRFPGGPGPGPVEPPSFEELDEEPERFSEDLGWMPELVLIAKNVHVWLTQLRRRYDRDIYRLDQIPDEELARLGQAGVSGLWLIGLWERSEASKRIKELSGSPHVVSSAYSIYEYRIADDLGGQEAWDKLRERARQHGVRMAADMVPNHMGITSKWMVEHPERFMRRDDPPYPSYTFNGPDLSDDERIGIFLEDHYFDRSDAAVVFKRVDYQHGSTQYFYHGNDGTSMPWNDTAQLDYLNPDTREAVIQQILDVAKKCSIIRFDAAMTLVKKHIQRLWYPQPGSGGAIPSRAEYGMSKQDFDRVMRREFWTEVVERVAKEAPDTLLLAEAFWMLEGYFVRSLGMHRVYNSAFMNMLSDEDNAGYRRVMKETLEFDPRILRRYVNFMNNPDEETAVAQFGKGDKYFGVATLMATMPGLPMIGHGQLEGFVEKYGMDFNEPRLDESPDEGLVERHQREIFPLLRHRRLFAGVQNFLLYDVHTGNHTVDQNVFAYSNRLGDKSALVVYHNRYAETSGWIRDSVGYRDKSVGADGKIVQKRLAHGLGLSPDPNKFVTFRDHVTGLEYIRSSVELAEKGFFVSLGAYDCHVFLDFREVWDTEDGQYRRLTERLGGRGVSSIVTELRHMELEPLHDLFEDVLTPECVEALAKGDADEELLDALRPKLSALAECAGEFGGIDDVEGYLAEVEHDFEVLVEFEALMDTTPAVTGADAGDTVQTKLIFAGLWAWAIMRPLGGVEPSEESGLKIRSLLDEWSVELVLTRLFRELDVSAAPTTRAIELLRFGLSNQGWLADEETWALAPAELFEALLEDGDARSFLGINRHDDVLWYHGESFDLFMRWLARFGALAQALDEARAGDKVRIAVPEGLKASIEALVKASKDAEYQVDKLLESVEP</sequence>
<dbReference type="PANTHER" id="PTHR47786">
    <property type="entry name" value="ALPHA-1,4-GLUCAN:MALTOSE-1-PHOSPHATE MALTOSYLTRANSFERASE"/>
    <property type="match status" value="1"/>
</dbReference>
<dbReference type="AlphaFoldDB" id="A0A4Y6PTE8"/>
<evidence type="ECO:0000259" key="1">
    <source>
        <dbReference type="SMART" id="SM00642"/>
    </source>
</evidence>
<dbReference type="SUPFAM" id="SSF51445">
    <property type="entry name" value="(Trans)glycosidases"/>
    <property type="match status" value="1"/>
</dbReference>
<dbReference type="InterPro" id="IPR017853">
    <property type="entry name" value="GH"/>
</dbReference>
<dbReference type="Pfam" id="PF00128">
    <property type="entry name" value="Alpha-amylase"/>
    <property type="match status" value="1"/>
</dbReference>
<dbReference type="PANTHER" id="PTHR47786:SF2">
    <property type="entry name" value="GLYCOSYL HYDROLASE FAMILY 13 CATALYTIC DOMAIN-CONTAINING PROTEIN"/>
    <property type="match status" value="1"/>
</dbReference>
<gene>
    <name evidence="2" type="ORF">FIV42_10010</name>
</gene>
<dbReference type="GO" id="GO:0005975">
    <property type="term" value="P:carbohydrate metabolic process"/>
    <property type="evidence" value="ECO:0007669"/>
    <property type="project" value="InterPro"/>
</dbReference>
<keyword evidence="3" id="KW-1185">Reference proteome</keyword>
<dbReference type="SMART" id="SM00642">
    <property type="entry name" value="Aamy"/>
    <property type="match status" value="1"/>
</dbReference>
<accession>A0A5B8Y879</accession>
<protein>
    <submittedName>
        <fullName evidence="2">Alpha-amylase</fullName>
    </submittedName>
</protein>
<name>A0A4Y6PTE8_PERCE</name>
<dbReference type="EMBL" id="CP041186">
    <property type="protein sequence ID" value="QDG51055.1"/>
    <property type="molecule type" value="Genomic_DNA"/>
</dbReference>
<organism evidence="2 3">
    <name type="scientific">Persicimonas caeni</name>
    <dbReference type="NCBI Taxonomy" id="2292766"/>
    <lineage>
        <taxon>Bacteria</taxon>
        <taxon>Deltaproteobacteria</taxon>
        <taxon>Bradymonadales</taxon>
        <taxon>Bradymonadaceae</taxon>
        <taxon>Persicimonas</taxon>
    </lineage>
</organism>
<evidence type="ECO:0000313" key="2">
    <source>
        <dbReference type="EMBL" id="QDG51055.1"/>
    </source>
</evidence>
<dbReference type="InterPro" id="IPR006047">
    <property type="entry name" value="GH13_cat_dom"/>
</dbReference>
<evidence type="ECO:0000313" key="3">
    <source>
        <dbReference type="Proteomes" id="UP000315995"/>
    </source>
</evidence>
<dbReference type="Proteomes" id="UP000315995">
    <property type="component" value="Chromosome"/>
</dbReference>